<evidence type="ECO:0000256" key="12">
    <source>
        <dbReference type="RuleBase" id="RU364006"/>
    </source>
</evidence>
<dbReference type="InterPro" id="IPR006262">
    <property type="entry name" value="Cyt_deam_tetra"/>
</dbReference>
<comment type="similarity">
    <text evidence="3 12">Belongs to the cytidine and deoxycytidylate deaminase family.</text>
</comment>
<comment type="function">
    <text evidence="2 12">This enzyme scavenges exogenous and endogenous cytidine and 2'-deoxycytidine for UMP synthesis.</text>
</comment>
<dbReference type="InterPro" id="IPR002125">
    <property type="entry name" value="CMP_dCMP_dom"/>
</dbReference>
<evidence type="ECO:0000256" key="6">
    <source>
        <dbReference type="ARBA" id="ARBA00022723"/>
    </source>
</evidence>
<sequence length="131" mass="13576">MTPEKLILRAFQALEHAHAPYSGYAVGAALQCEDGTVFTGCNVENASYGLTNCAERSAVFSAISGGHKSFTAIAIASSAAPPPFPCGACRQVLAEFCSPGFKVYIADGDGFQTVTLGELLPHAFDLGDSNA</sequence>
<accession>A0ABU5N0A7</accession>
<evidence type="ECO:0000256" key="1">
    <source>
        <dbReference type="ARBA" id="ARBA00001947"/>
    </source>
</evidence>
<dbReference type="InterPro" id="IPR050202">
    <property type="entry name" value="Cyt/Deoxycyt_deaminase"/>
</dbReference>
<keyword evidence="15" id="KW-1185">Reference proteome</keyword>
<dbReference type="RefSeq" id="WP_322609645.1">
    <property type="nucleotide sequence ID" value="NZ_JARVCO010000012.1"/>
</dbReference>
<dbReference type="NCBIfam" id="NF004064">
    <property type="entry name" value="PRK05578.1"/>
    <property type="match status" value="1"/>
</dbReference>
<evidence type="ECO:0000256" key="4">
    <source>
        <dbReference type="ARBA" id="ARBA00012783"/>
    </source>
</evidence>
<comment type="caution">
    <text evidence="14">The sequence shown here is derived from an EMBL/GenBank/DDBJ whole genome shotgun (WGS) entry which is preliminary data.</text>
</comment>
<dbReference type="InterPro" id="IPR016192">
    <property type="entry name" value="APOBEC/CMP_deaminase_Zn-bd"/>
</dbReference>
<dbReference type="PANTHER" id="PTHR11644">
    <property type="entry name" value="CYTIDINE DEAMINASE"/>
    <property type="match status" value="1"/>
</dbReference>
<keyword evidence="7 12" id="KW-0378">Hydrolase</keyword>
<protein>
    <recommendedName>
        <fullName evidence="5 12">Cytidine deaminase</fullName>
        <ecNumber evidence="4 12">3.5.4.5</ecNumber>
    </recommendedName>
    <alternativeName>
        <fullName evidence="9 12">Cytidine aminohydrolase</fullName>
    </alternativeName>
</protein>
<feature type="domain" description="CMP/dCMP-type deaminase" evidence="13">
    <location>
        <begin position="1"/>
        <end position="127"/>
    </location>
</feature>
<evidence type="ECO:0000313" key="15">
    <source>
        <dbReference type="Proteomes" id="UP001290861"/>
    </source>
</evidence>
<keyword evidence="8 12" id="KW-0862">Zinc</keyword>
<keyword evidence="6 12" id="KW-0479">Metal-binding</keyword>
<evidence type="ECO:0000259" key="13">
    <source>
        <dbReference type="PROSITE" id="PS51747"/>
    </source>
</evidence>
<dbReference type="Gene3D" id="3.40.140.10">
    <property type="entry name" value="Cytidine Deaminase, domain 2"/>
    <property type="match status" value="1"/>
</dbReference>
<dbReference type="EC" id="3.5.4.5" evidence="4 12"/>
<comment type="cofactor">
    <cofactor evidence="1 12">
        <name>Zn(2+)</name>
        <dbReference type="ChEBI" id="CHEBI:29105"/>
    </cofactor>
</comment>
<evidence type="ECO:0000313" key="14">
    <source>
        <dbReference type="EMBL" id="MDZ8119863.1"/>
    </source>
</evidence>
<evidence type="ECO:0000256" key="3">
    <source>
        <dbReference type="ARBA" id="ARBA00006576"/>
    </source>
</evidence>
<evidence type="ECO:0000256" key="9">
    <source>
        <dbReference type="ARBA" id="ARBA00032005"/>
    </source>
</evidence>
<dbReference type="CDD" id="cd01283">
    <property type="entry name" value="cytidine_deaminase"/>
    <property type="match status" value="1"/>
</dbReference>
<dbReference type="GO" id="GO:0004126">
    <property type="term" value="F:cytidine deaminase activity"/>
    <property type="evidence" value="ECO:0007669"/>
    <property type="project" value="UniProtKB-EC"/>
</dbReference>
<comment type="catalytic activity">
    <reaction evidence="10 12">
        <text>2'-deoxycytidine + H2O + H(+) = 2'-deoxyuridine + NH4(+)</text>
        <dbReference type="Rhea" id="RHEA:13433"/>
        <dbReference type="ChEBI" id="CHEBI:15377"/>
        <dbReference type="ChEBI" id="CHEBI:15378"/>
        <dbReference type="ChEBI" id="CHEBI:15698"/>
        <dbReference type="ChEBI" id="CHEBI:16450"/>
        <dbReference type="ChEBI" id="CHEBI:28938"/>
        <dbReference type="EC" id="3.5.4.5"/>
    </reaction>
</comment>
<evidence type="ECO:0000256" key="7">
    <source>
        <dbReference type="ARBA" id="ARBA00022801"/>
    </source>
</evidence>
<evidence type="ECO:0000256" key="11">
    <source>
        <dbReference type="ARBA" id="ARBA00049558"/>
    </source>
</evidence>
<dbReference type="Pfam" id="PF00383">
    <property type="entry name" value="dCMP_cyt_deam_1"/>
    <property type="match status" value="1"/>
</dbReference>
<proteinExistence type="inferred from homology"/>
<name>A0ABU5N0A7_9BACT</name>
<reference evidence="14 15" key="1">
    <citation type="journal article" date="2024" name="Appl. Environ. Microbiol.">
        <title>Pontiella agarivorans sp. nov., a novel marine anaerobic bacterium capable of degrading macroalgal polysaccharides and fixing nitrogen.</title>
        <authorList>
            <person name="Liu N."/>
            <person name="Kivenson V."/>
            <person name="Peng X."/>
            <person name="Cui Z."/>
            <person name="Lankiewicz T.S."/>
            <person name="Gosselin K.M."/>
            <person name="English C.J."/>
            <person name="Blair E.M."/>
            <person name="O'Malley M.A."/>
            <person name="Valentine D.L."/>
        </authorList>
    </citation>
    <scope>NUCLEOTIDE SEQUENCE [LARGE SCALE GENOMIC DNA]</scope>
    <source>
        <strain evidence="14 15">NLcol2</strain>
    </source>
</reference>
<dbReference type="PANTHER" id="PTHR11644:SF2">
    <property type="entry name" value="CYTIDINE DEAMINASE"/>
    <property type="match status" value="1"/>
</dbReference>
<dbReference type="InterPro" id="IPR016193">
    <property type="entry name" value="Cytidine_deaminase-like"/>
</dbReference>
<dbReference type="PROSITE" id="PS00903">
    <property type="entry name" value="CYT_DCMP_DEAMINASES_1"/>
    <property type="match status" value="1"/>
</dbReference>
<evidence type="ECO:0000256" key="5">
    <source>
        <dbReference type="ARBA" id="ARBA00018266"/>
    </source>
</evidence>
<evidence type="ECO:0000256" key="10">
    <source>
        <dbReference type="ARBA" id="ARBA00049252"/>
    </source>
</evidence>
<gene>
    <name evidence="14" type="ORF">P9H32_14635</name>
</gene>
<dbReference type="NCBIfam" id="TIGR01354">
    <property type="entry name" value="cyt_deam_tetra"/>
    <property type="match status" value="1"/>
</dbReference>
<dbReference type="Proteomes" id="UP001290861">
    <property type="component" value="Unassembled WGS sequence"/>
</dbReference>
<organism evidence="14 15">
    <name type="scientific">Pontiella agarivorans</name>
    <dbReference type="NCBI Taxonomy" id="3038953"/>
    <lineage>
        <taxon>Bacteria</taxon>
        <taxon>Pseudomonadati</taxon>
        <taxon>Kiritimatiellota</taxon>
        <taxon>Kiritimatiellia</taxon>
        <taxon>Kiritimatiellales</taxon>
        <taxon>Pontiellaceae</taxon>
        <taxon>Pontiella</taxon>
    </lineage>
</organism>
<dbReference type="PROSITE" id="PS51747">
    <property type="entry name" value="CYT_DCMP_DEAMINASES_2"/>
    <property type="match status" value="1"/>
</dbReference>
<comment type="catalytic activity">
    <reaction evidence="11 12">
        <text>cytidine + H2O + H(+) = uridine + NH4(+)</text>
        <dbReference type="Rhea" id="RHEA:16069"/>
        <dbReference type="ChEBI" id="CHEBI:15377"/>
        <dbReference type="ChEBI" id="CHEBI:15378"/>
        <dbReference type="ChEBI" id="CHEBI:16704"/>
        <dbReference type="ChEBI" id="CHEBI:17562"/>
        <dbReference type="ChEBI" id="CHEBI:28938"/>
        <dbReference type="EC" id="3.5.4.5"/>
    </reaction>
</comment>
<evidence type="ECO:0000256" key="8">
    <source>
        <dbReference type="ARBA" id="ARBA00022833"/>
    </source>
</evidence>
<dbReference type="EMBL" id="JARVCO010000012">
    <property type="protein sequence ID" value="MDZ8119863.1"/>
    <property type="molecule type" value="Genomic_DNA"/>
</dbReference>
<dbReference type="SUPFAM" id="SSF53927">
    <property type="entry name" value="Cytidine deaminase-like"/>
    <property type="match status" value="1"/>
</dbReference>
<evidence type="ECO:0000256" key="2">
    <source>
        <dbReference type="ARBA" id="ARBA00003949"/>
    </source>
</evidence>